<dbReference type="Pfam" id="PF01381">
    <property type="entry name" value="HTH_3"/>
    <property type="match status" value="1"/>
</dbReference>
<protein>
    <submittedName>
        <fullName evidence="2">Helix-turn-helix domain-containing protein</fullName>
    </submittedName>
</protein>
<evidence type="ECO:0000313" key="3">
    <source>
        <dbReference type="Proteomes" id="UP001596379"/>
    </source>
</evidence>
<reference evidence="3" key="1">
    <citation type="journal article" date="2019" name="Int. J. Syst. Evol. Microbiol.">
        <title>The Global Catalogue of Microorganisms (GCM) 10K type strain sequencing project: providing services to taxonomists for standard genome sequencing and annotation.</title>
        <authorList>
            <consortium name="The Broad Institute Genomics Platform"/>
            <consortium name="The Broad Institute Genome Sequencing Center for Infectious Disease"/>
            <person name="Wu L."/>
            <person name="Ma J."/>
        </authorList>
    </citation>
    <scope>NUCLEOTIDE SEQUENCE [LARGE SCALE GENOMIC DNA]</scope>
    <source>
        <strain evidence="3">CCUG 36956</strain>
    </source>
</reference>
<dbReference type="InterPro" id="IPR010982">
    <property type="entry name" value="Lambda_DNA-bd_dom_sf"/>
</dbReference>
<dbReference type="PROSITE" id="PS50943">
    <property type="entry name" value="HTH_CROC1"/>
    <property type="match status" value="1"/>
</dbReference>
<name>A0ABW2J9D8_9BURK</name>
<organism evidence="2 3">
    <name type="scientific">Herminiimonas aquatilis</name>
    <dbReference type="NCBI Taxonomy" id="345342"/>
    <lineage>
        <taxon>Bacteria</taxon>
        <taxon>Pseudomonadati</taxon>
        <taxon>Pseudomonadota</taxon>
        <taxon>Betaproteobacteria</taxon>
        <taxon>Burkholderiales</taxon>
        <taxon>Oxalobacteraceae</taxon>
        <taxon>Herminiimonas</taxon>
    </lineage>
</organism>
<sequence>MNTLDLAKIIVSARRALKLTQAELAVRADISRRTLIDLENGPGSNDIGFRKIERILNALGLNIAVIEKSKRPTESELNTIFADDE</sequence>
<gene>
    <name evidence="2" type="ORF">ACFQO0_14395</name>
</gene>
<dbReference type="SUPFAM" id="SSF47413">
    <property type="entry name" value="lambda repressor-like DNA-binding domains"/>
    <property type="match status" value="1"/>
</dbReference>
<keyword evidence="3" id="KW-1185">Reference proteome</keyword>
<dbReference type="CDD" id="cd00093">
    <property type="entry name" value="HTH_XRE"/>
    <property type="match status" value="1"/>
</dbReference>
<evidence type="ECO:0000259" key="1">
    <source>
        <dbReference type="PROSITE" id="PS50943"/>
    </source>
</evidence>
<dbReference type="Gene3D" id="1.10.260.40">
    <property type="entry name" value="lambda repressor-like DNA-binding domains"/>
    <property type="match status" value="1"/>
</dbReference>
<dbReference type="RefSeq" id="WP_011871057.1">
    <property type="nucleotide sequence ID" value="NZ_JBHTCC010000003.1"/>
</dbReference>
<dbReference type="SMART" id="SM00530">
    <property type="entry name" value="HTH_XRE"/>
    <property type="match status" value="1"/>
</dbReference>
<feature type="domain" description="HTH cro/C1-type" evidence="1">
    <location>
        <begin position="10"/>
        <end position="66"/>
    </location>
</feature>
<evidence type="ECO:0000313" key="2">
    <source>
        <dbReference type="EMBL" id="MFC7299630.1"/>
    </source>
</evidence>
<accession>A0ABW2J9D8</accession>
<comment type="caution">
    <text evidence="2">The sequence shown here is derived from an EMBL/GenBank/DDBJ whole genome shotgun (WGS) entry which is preliminary data.</text>
</comment>
<dbReference type="Proteomes" id="UP001596379">
    <property type="component" value="Unassembled WGS sequence"/>
</dbReference>
<dbReference type="EMBL" id="JBHTCC010000003">
    <property type="protein sequence ID" value="MFC7299630.1"/>
    <property type="molecule type" value="Genomic_DNA"/>
</dbReference>
<dbReference type="InterPro" id="IPR001387">
    <property type="entry name" value="Cro/C1-type_HTH"/>
</dbReference>
<proteinExistence type="predicted"/>